<feature type="compositionally biased region" description="Polar residues" evidence="14">
    <location>
        <begin position="1020"/>
        <end position="1030"/>
    </location>
</feature>
<dbReference type="GO" id="GO:0005634">
    <property type="term" value="C:nucleus"/>
    <property type="evidence" value="ECO:0007669"/>
    <property type="project" value="UniProtKB-SubCell"/>
</dbReference>
<dbReference type="InterPro" id="IPR035979">
    <property type="entry name" value="RBD_domain_sf"/>
</dbReference>
<evidence type="ECO:0000256" key="4">
    <source>
        <dbReference type="ARBA" id="ARBA00022771"/>
    </source>
</evidence>
<dbReference type="PROSITE" id="PS50102">
    <property type="entry name" value="RRM"/>
    <property type="match status" value="1"/>
</dbReference>
<keyword evidence="9" id="KW-0804">Transcription</keyword>
<organism evidence="17 18">
    <name type="scientific">Echria macrotheca</name>
    <dbReference type="NCBI Taxonomy" id="438768"/>
    <lineage>
        <taxon>Eukaryota</taxon>
        <taxon>Fungi</taxon>
        <taxon>Dikarya</taxon>
        <taxon>Ascomycota</taxon>
        <taxon>Pezizomycotina</taxon>
        <taxon>Sordariomycetes</taxon>
        <taxon>Sordariomycetidae</taxon>
        <taxon>Sordariales</taxon>
        <taxon>Schizotheciaceae</taxon>
        <taxon>Echria</taxon>
    </lineage>
</organism>
<evidence type="ECO:0000256" key="7">
    <source>
        <dbReference type="ARBA" id="ARBA00023015"/>
    </source>
</evidence>
<feature type="compositionally biased region" description="Gly residues" evidence="14">
    <location>
        <begin position="503"/>
        <end position="513"/>
    </location>
</feature>
<dbReference type="Gene3D" id="3.30.70.330">
    <property type="match status" value="1"/>
</dbReference>
<feature type="compositionally biased region" description="Polar residues" evidence="14">
    <location>
        <begin position="236"/>
        <end position="266"/>
    </location>
</feature>
<keyword evidence="2" id="KW-0678">Repressor</keyword>
<feature type="compositionally biased region" description="Basic and acidic residues" evidence="14">
    <location>
        <begin position="1236"/>
        <end position="1248"/>
    </location>
</feature>
<keyword evidence="10" id="KW-0539">Nucleus</keyword>
<dbReference type="SUPFAM" id="SSF57850">
    <property type="entry name" value="RING/U-box"/>
    <property type="match status" value="1"/>
</dbReference>
<dbReference type="GO" id="GO:0051254">
    <property type="term" value="P:positive regulation of RNA metabolic process"/>
    <property type="evidence" value="ECO:0007669"/>
    <property type="project" value="UniProtKB-ARBA"/>
</dbReference>
<dbReference type="GO" id="GO:0061630">
    <property type="term" value="F:ubiquitin protein ligase activity"/>
    <property type="evidence" value="ECO:0007669"/>
    <property type="project" value="UniProtKB-ARBA"/>
</dbReference>
<dbReference type="CDD" id="cd12438">
    <property type="entry name" value="RRM_CNOT4"/>
    <property type="match status" value="1"/>
</dbReference>
<evidence type="ECO:0000256" key="8">
    <source>
        <dbReference type="ARBA" id="ARBA00023054"/>
    </source>
</evidence>
<evidence type="ECO:0000256" key="13">
    <source>
        <dbReference type="SAM" id="Coils"/>
    </source>
</evidence>
<sequence length="1613" mass="172236">MAPQDSFIDDEEETCPLCIEAFDLSDRNFRPCPCGYQICQFCFNNIKTNMNNLCPACRRPYDEKTIQWKVVTPEQEAEFRANIQKKRAAEQRQKEVQKRETEKESRKHLVGVRVVQKNLVYVTGLTPTVREDELLKTLREPKYFGQYGNIQKISISHRKSSDGQNQSLGIYVTFERKEDAAKCIQAVNGSVNGDRILKAQLGTTKYCSAWLRHEQCANRQCMFLHELGDEEDSYTRQDLSSMNSISTQTFDTQTISTKRSLQSSGASRPAPKSQSHPSPAAQAAQPMVRSSSKEDSENGDGSALPSSANWARNPQVRSRRGSHATSGAAPSPAISHSLPVTAESAQESVEERSPVESVAGPSHSNSAAPKKSKSALEQLKATSGDPIFGSLLKSLSTCKLAWPIKPGDAQPADIGFPLFDSRGWEKRRAMREEEDGGITEDQDQVVEAREPSEGEPESSGSLALGGEPEDLGGGRDGNGFDLRRNTQPPIQRSTADGIFGPALGSGFGQGGASLGSVGSRTMTPQQPNLLRHNMNVPDQFPPGISSQSGMFQGQGHNRQGSRFNFANESREPTSSTSVKLAANPRIMAQQTSMMPSTFHSQPGNQYYASSMPGPPPGLKSTGTPPSMFGQYGFGSAFGTGSKDSPDLLQLLRSRGAGNQAHDAGKREYLFPSLPNQYPPSNSSTPAPAANVLASLYGSQPGAFQDFGSKQKKKGKKHRHANTSSSGGSGLVDLADPSILQARMQSQQQQHVQHQGNAGFGQGLFGGQSQDDDFLPLEGAETIVDALVSDEPLDSIGIRHPPGMFESFGRSSTPSVPPGLGFPANFSHPSPTVSQSSLLGHAAGRQGTPTPVVLPIVPVKPAASASTPQTNKTTAAVSIPDAKKNIKALAVESGLSKDIAKAKSQKALQDEDFPALGTPKVAQAVVTPSVAPKAAASKSTASQTKKAADKSIDKEKEKPAIPTPVAHVGEPQRGTAEKRPIPGVLNIAAATRASQTRPVEPSSAADKSSADKDSAFPALPTPTTASVSSPLNRPAPKTLRVVPTPKTELPPVLSVSAATMTGPPARGTAAAAIRSETPVSELISDSASIISAPMTTSRTSSPPPTKVGTAPVRTTTKSQQRKQRKEALKKDTATIEEQPTKQEAEVEIAPIVGRKKKKKKEKEKPASRNATPTASRPQTPHPAPSPSAPTNEVKESQDMNEAKEVKESKEAVKEETSMYRSTVNETMTLTDDTPMPKGRDVDIRGKGADGPRSSDQGSTPRAAPTPAIVLQDLQAAGLAPANIDDLALFKPISWQTDKPRNDAGQAPGGEGTNKHDAAPAKFVTKEDERTLKAGQPVRKTINGVRLLLTPNGDCLKNLTAEEEDRFLELQQLVAESAQNPAAFVSSRHEGSAGFSLIKGRAVPNGPPSYFPAAPGMPVVDPSNKIHREEAIHYINQYVLPRLNLNAREQISSNTKTMMPGWNFDARTAGVPTGQAGLGSIAPWTYGPTTMPADTDAAAPELNYPGPVGSFADNASNNSALASYLESHTDQPRMDDLPLMAPFPGGDVGPDCTKLNSSGVPTPFGNPFENVPMIPYEEAEQALSVARKETDKLEKTLNQMMRKNRRLLTISAGGH</sequence>
<feature type="compositionally biased region" description="Basic and acidic residues" evidence="14">
    <location>
        <begin position="1124"/>
        <end position="1143"/>
    </location>
</feature>
<evidence type="ECO:0000256" key="14">
    <source>
        <dbReference type="SAM" id="MobiDB-lite"/>
    </source>
</evidence>
<feature type="coiled-coil region" evidence="13">
    <location>
        <begin position="1574"/>
        <end position="1601"/>
    </location>
</feature>
<feature type="compositionally biased region" description="Low complexity" evidence="14">
    <location>
        <begin position="1090"/>
        <end position="1099"/>
    </location>
</feature>
<feature type="region of interest" description="Disordered" evidence="14">
    <location>
        <begin position="595"/>
        <end position="626"/>
    </location>
</feature>
<evidence type="ECO:0000256" key="3">
    <source>
        <dbReference type="ARBA" id="ARBA00022723"/>
    </source>
</evidence>
<feature type="compositionally biased region" description="Basic residues" evidence="14">
    <location>
        <begin position="709"/>
        <end position="720"/>
    </location>
</feature>
<evidence type="ECO:0000256" key="9">
    <source>
        <dbReference type="ARBA" id="ARBA00023163"/>
    </source>
</evidence>
<evidence type="ECO:0000313" key="18">
    <source>
        <dbReference type="Proteomes" id="UP001239445"/>
    </source>
</evidence>
<keyword evidence="3" id="KW-0479">Metal-binding</keyword>
<feature type="compositionally biased region" description="Low complexity" evidence="14">
    <location>
        <begin position="269"/>
        <end position="286"/>
    </location>
</feature>
<keyword evidence="5" id="KW-0862">Zinc</keyword>
<evidence type="ECO:0000259" key="16">
    <source>
        <dbReference type="PROSITE" id="PS50102"/>
    </source>
</evidence>
<feature type="region of interest" description="Disordered" evidence="14">
    <location>
        <begin position="235"/>
        <end position="378"/>
    </location>
</feature>
<dbReference type="SMART" id="SM00361">
    <property type="entry name" value="RRM_1"/>
    <property type="match status" value="1"/>
</dbReference>
<keyword evidence="7" id="KW-0805">Transcription regulation</keyword>
<dbReference type="Proteomes" id="UP001239445">
    <property type="component" value="Unassembled WGS sequence"/>
</dbReference>
<evidence type="ECO:0000256" key="5">
    <source>
        <dbReference type="ARBA" id="ARBA00022833"/>
    </source>
</evidence>
<dbReference type="InterPro" id="IPR000504">
    <property type="entry name" value="RRM_dom"/>
</dbReference>
<dbReference type="EMBL" id="MU839833">
    <property type="protein sequence ID" value="KAK1755653.1"/>
    <property type="molecule type" value="Genomic_DNA"/>
</dbReference>
<feature type="region of interest" description="Disordered" evidence="14">
    <location>
        <begin position="927"/>
        <end position="1262"/>
    </location>
</feature>
<dbReference type="InterPro" id="IPR001841">
    <property type="entry name" value="Znf_RING"/>
</dbReference>
<dbReference type="GO" id="GO:0010557">
    <property type="term" value="P:positive regulation of macromolecule biosynthetic process"/>
    <property type="evidence" value="ECO:0007669"/>
    <property type="project" value="UniProtKB-ARBA"/>
</dbReference>
<feature type="compositionally biased region" description="Acidic residues" evidence="14">
    <location>
        <begin position="432"/>
        <end position="444"/>
    </location>
</feature>
<dbReference type="InterPro" id="IPR012677">
    <property type="entry name" value="Nucleotide-bd_a/b_plait_sf"/>
</dbReference>
<evidence type="ECO:0000256" key="11">
    <source>
        <dbReference type="PROSITE-ProRule" id="PRU00175"/>
    </source>
</evidence>
<accession>A0AAJ0F9R5</accession>
<feature type="compositionally biased region" description="Polar residues" evidence="14">
    <location>
        <begin position="304"/>
        <end position="316"/>
    </location>
</feature>
<dbReference type="Pfam" id="PF00076">
    <property type="entry name" value="RRM_1"/>
    <property type="match status" value="1"/>
</dbReference>
<dbReference type="InterPro" id="IPR013083">
    <property type="entry name" value="Znf_RING/FYVE/PHD"/>
</dbReference>
<dbReference type="GO" id="GO:0030015">
    <property type="term" value="C:CCR4-NOT core complex"/>
    <property type="evidence" value="ECO:0007669"/>
    <property type="project" value="UniProtKB-ARBA"/>
</dbReference>
<keyword evidence="8 13" id="KW-0175">Coiled coil</keyword>
<feature type="compositionally biased region" description="Low complexity" evidence="14">
    <location>
        <begin position="457"/>
        <end position="466"/>
    </location>
</feature>
<reference evidence="17" key="1">
    <citation type="submission" date="2023-06" db="EMBL/GenBank/DDBJ databases">
        <title>Genome-scale phylogeny and comparative genomics of the fungal order Sordariales.</title>
        <authorList>
            <consortium name="Lawrence Berkeley National Laboratory"/>
            <person name="Hensen N."/>
            <person name="Bonometti L."/>
            <person name="Westerberg I."/>
            <person name="Brannstrom I.O."/>
            <person name="Guillou S."/>
            <person name="Cros-Aarteil S."/>
            <person name="Calhoun S."/>
            <person name="Haridas S."/>
            <person name="Kuo A."/>
            <person name="Mondo S."/>
            <person name="Pangilinan J."/>
            <person name="Riley R."/>
            <person name="Labutti K."/>
            <person name="Andreopoulos B."/>
            <person name="Lipzen A."/>
            <person name="Chen C."/>
            <person name="Yanf M."/>
            <person name="Daum C."/>
            <person name="Ng V."/>
            <person name="Clum A."/>
            <person name="Steindorff A."/>
            <person name="Ohm R."/>
            <person name="Martin F."/>
            <person name="Silar P."/>
            <person name="Natvig D."/>
            <person name="Lalanne C."/>
            <person name="Gautier V."/>
            <person name="Ament-Velasquez S.L."/>
            <person name="Kruys A."/>
            <person name="Hutchinson M.I."/>
            <person name="Powell A.J."/>
            <person name="Barry K."/>
            <person name="Miller A.N."/>
            <person name="Grigoriev I.V."/>
            <person name="Debuchy R."/>
            <person name="Gladieux P."/>
            <person name="Thoren M.H."/>
            <person name="Johannesson H."/>
        </authorList>
    </citation>
    <scope>NUCLEOTIDE SEQUENCE</scope>
    <source>
        <strain evidence="17">PSN4</strain>
    </source>
</reference>
<dbReference type="CDD" id="cd16618">
    <property type="entry name" value="mRING-HC-C4C4_CNOT4"/>
    <property type="match status" value="1"/>
</dbReference>
<keyword evidence="18" id="KW-1185">Reference proteome</keyword>
<feature type="compositionally biased region" description="Low complexity" evidence="14">
    <location>
        <begin position="927"/>
        <end position="944"/>
    </location>
</feature>
<feature type="compositionally biased region" description="Basic and acidic residues" evidence="14">
    <location>
        <begin position="1191"/>
        <end position="1216"/>
    </location>
</feature>
<comment type="subcellular location">
    <subcellularLocation>
        <location evidence="1">Nucleus</location>
    </subcellularLocation>
</comment>
<feature type="compositionally biased region" description="Polar residues" evidence="14">
    <location>
        <begin position="1217"/>
        <end position="1230"/>
    </location>
</feature>
<dbReference type="InterPro" id="IPR003954">
    <property type="entry name" value="RRM_euk-type"/>
</dbReference>
<feature type="region of interest" description="Disordered" evidence="14">
    <location>
        <begin position="652"/>
        <end position="769"/>
    </location>
</feature>
<dbReference type="Pfam" id="PF14570">
    <property type="entry name" value="zf-RING_4"/>
    <property type="match status" value="1"/>
</dbReference>
<dbReference type="Gene3D" id="3.30.40.10">
    <property type="entry name" value="Zinc/RING finger domain, C3HC4 (zinc finger)"/>
    <property type="match status" value="1"/>
</dbReference>
<feature type="compositionally biased region" description="Basic and acidic residues" evidence="14">
    <location>
        <begin position="945"/>
        <end position="958"/>
    </location>
</feature>
<dbReference type="InterPro" id="IPR039515">
    <property type="entry name" value="NOT4_mRING-HC-C4C4"/>
</dbReference>
<feature type="compositionally biased region" description="Low complexity" evidence="14">
    <location>
        <begin position="1056"/>
        <end position="1071"/>
    </location>
</feature>
<evidence type="ECO:0000256" key="1">
    <source>
        <dbReference type="ARBA" id="ARBA00004123"/>
    </source>
</evidence>
<feature type="region of interest" description="Disordered" evidence="14">
    <location>
        <begin position="427"/>
        <end position="581"/>
    </location>
</feature>
<keyword evidence="6 12" id="KW-0694">RNA-binding</keyword>
<feature type="domain" description="RING-type" evidence="15">
    <location>
        <begin position="15"/>
        <end position="58"/>
    </location>
</feature>
<feature type="compositionally biased region" description="Low complexity" evidence="14">
    <location>
        <begin position="355"/>
        <end position="369"/>
    </location>
</feature>
<keyword evidence="4 11" id="KW-0863">Zinc-finger</keyword>
<evidence type="ECO:0000256" key="10">
    <source>
        <dbReference type="ARBA" id="ARBA00023242"/>
    </source>
</evidence>
<evidence type="ECO:0000256" key="2">
    <source>
        <dbReference type="ARBA" id="ARBA00022491"/>
    </source>
</evidence>
<dbReference type="InterPro" id="IPR034261">
    <property type="entry name" value="CNOT4_RRM"/>
</dbReference>
<feature type="compositionally biased region" description="Polar residues" evidence="14">
    <location>
        <begin position="485"/>
        <end position="494"/>
    </location>
</feature>
<name>A0AAJ0F9R5_9PEZI</name>
<feature type="domain" description="RRM" evidence="16">
    <location>
        <begin position="118"/>
        <end position="204"/>
    </location>
</feature>
<proteinExistence type="predicted"/>
<dbReference type="GO" id="GO:0000956">
    <property type="term" value="P:nuclear-transcribed mRNA catabolic process"/>
    <property type="evidence" value="ECO:0007669"/>
    <property type="project" value="UniProtKB-ARBA"/>
</dbReference>
<dbReference type="GO" id="GO:0008270">
    <property type="term" value="F:zinc ion binding"/>
    <property type="evidence" value="ECO:0007669"/>
    <property type="project" value="UniProtKB-KW"/>
</dbReference>
<dbReference type="FunFam" id="3.30.40.10:FF:000006">
    <property type="entry name" value="CCR4-NOT transcription complex subunit 4"/>
    <property type="match status" value="1"/>
</dbReference>
<dbReference type="SUPFAM" id="SSF54928">
    <property type="entry name" value="RNA-binding domain, RBD"/>
    <property type="match status" value="1"/>
</dbReference>
<feature type="compositionally biased region" description="Polar residues" evidence="14">
    <location>
        <begin position="595"/>
        <end position="608"/>
    </location>
</feature>
<gene>
    <name evidence="17" type="ORF">QBC47DRAFT_299692</name>
</gene>
<feature type="compositionally biased region" description="Low complexity" evidence="14">
    <location>
        <begin position="744"/>
        <end position="754"/>
    </location>
</feature>
<protein>
    <submittedName>
        <fullName evidence="17">General negative regulator of transcription subunit 4</fullName>
    </submittedName>
</protein>
<evidence type="ECO:0000256" key="12">
    <source>
        <dbReference type="PROSITE-ProRule" id="PRU00176"/>
    </source>
</evidence>
<dbReference type="GO" id="GO:0003723">
    <property type="term" value="F:RNA binding"/>
    <property type="evidence" value="ECO:0007669"/>
    <property type="project" value="UniProtKB-UniRule"/>
</dbReference>
<dbReference type="PANTHER" id="PTHR12603">
    <property type="entry name" value="CCR4-NOT TRANSCRIPTION COMPLEX RELATED"/>
    <property type="match status" value="1"/>
</dbReference>
<dbReference type="InterPro" id="IPR039780">
    <property type="entry name" value="Mot2"/>
</dbReference>
<comment type="caution">
    <text evidence="17">The sequence shown here is derived from an EMBL/GenBank/DDBJ whole genome shotgun (WGS) entry which is preliminary data.</text>
</comment>
<feature type="compositionally biased region" description="Low complexity" evidence="14">
    <location>
        <begin position="678"/>
        <end position="690"/>
    </location>
</feature>
<feature type="region of interest" description="Disordered" evidence="14">
    <location>
        <begin position="1293"/>
        <end position="1317"/>
    </location>
</feature>
<dbReference type="PROSITE" id="PS50089">
    <property type="entry name" value="ZF_RING_2"/>
    <property type="match status" value="1"/>
</dbReference>
<dbReference type="PANTHER" id="PTHR12603:SF0">
    <property type="entry name" value="CCR4-NOT TRANSCRIPTION COMPLEX SUBUNIT 4"/>
    <property type="match status" value="1"/>
</dbReference>
<dbReference type="FunFam" id="3.30.70.330:FF:000257">
    <property type="entry name" value="CCR4-NOT core complex subunit Not4"/>
    <property type="match status" value="1"/>
</dbReference>
<feature type="compositionally biased region" description="Polar residues" evidence="14">
    <location>
        <begin position="544"/>
        <end position="578"/>
    </location>
</feature>
<dbReference type="GO" id="GO:0016567">
    <property type="term" value="P:protein ubiquitination"/>
    <property type="evidence" value="ECO:0007669"/>
    <property type="project" value="TreeGrafter"/>
</dbReference>
<evidence type="ECO:0000259" key="15">
    <source>
        <dbReference type="PROSITE" id="PS50089"/>
    </source>
</evidence>
<evidence type="ECO:0000313" key="17">
    <source>
        <dbReference type="EMBL" id="KAK1755653.1"/>
    </source>
</evidence>
<evidence type="ECO:0000256" key="6">
    <source>
        <dbReference type="ARBA" id="ARBA00022884"/>
    </source>
</evidence>